<feature type="compositionally biased region" description="Basic and acidic residues" evidence="1">
    <location>
        <begin position="192"/>
        <end position="202"/>
    </location>
</feature>
<dbReference type="eggNOG" id="KOG0714">
    <property type="taxonomic scope" value="Eukaryota"/>
</dbReference>
<protein>
    <recommendedName>
        <fullName evidence="2">J domain-containing protein</fullName>
    </recommendedName>
</protein>
<dbReference type="InterPro" id="IPR036869">
    <property type="entry name" value="J_dom_sf"/>
</dbReference>
<proteinExistence type="predicted"/>
<dbReference type="InterPro" id="IPR001623">
    <property type="entry name" value="DnaJ_domain"/>
</dbReference>
<feature type="domain" description="J" evidence="2">
    <location>
        <begin position="244"/>
        <end position="311"/>
    </location>
</feature>
<feature type="compositionally biased region" description="Basic and acidic residues" evidence="1">
    <location>
        <begin position="103"/>
        <end position="116"/>
    </location>
</feature>
<dbReference type="SMART" id="SM00271">
    <property type="entry name" value="DnaJ"/>
    <property type="match status" value="1"/>
</dbReference>
<dbReference type="HOGENOM" id="CLU_924836_0_0_1"/>
<reference evidence="4" key="1">
    <citation type="journal article" date="2011" name="Nat. Commun.">
        <title>Effector diversification within compartments of the Leptosphaeria maculans genome affected by Repeat-Induced Point mutations.</title>
        <authorList>
            <person name="Rouxel T."/>
            <person name="Grandaubert J."/>
            <person name="Hane J.K."/>
            <person name="Hoede C."/>
            <person name="van de Wouw A.P."/>
            <person name="Couloux A."/>
            <person name="Dominguez V."/>
            <person name="Anthouard V."/>
            <person name="Bally P."/>
            <person name="Bourras S."/>
            <person name="Cozijnsen A.J."/>
            <person name="Ciuffetti L.M."/>
            <person name="Degrave A."/>
            <person name="Dilmaghani A."/>
            <person name="Duret L."/>
            <person name="Fudal I."/>
            <person name="Goodwin S.B."/>
            <person name="Gout L."/>
            <person name="Glaser N."/>
            <person name="Linglin J."/>
            <person name="Kema G.H.J."/>
            <person name="Lapalu N."/>
            <person name="Lawrence C.B."/>
            <person name="May K."/>
            <person name="Meyer M."/>
            <person name="Ollivier B."/>
            <person name="Poulain J."/>
            <person name="Schoch C.L."/>
            <person name="Simon A."/>
            <person name="Spatafora J.W."/>
            <person name="Stachowiak A."/>
            <person name="Turgeon B.G."/>
            <person name="Tyler B.M."/>
            <person name="Vincent D."/>
            <person name="Weissenbach J."/>
            <person name="Amselem J."/>
            <person name="Quesneville H."/>
            <person name="Oliver R.P."/>
            <person name="Wincker P."/>
            <person name="Balesdent M.-H."/>
            <person name="Howlett B.J."/>
        </authorList>
    </citation>
    <scope>NUCLEOTIDE SEQUENCE [LARGE SCALE GENOMIC DNA]</scope>
    <source>
        <strain evidence="4">JN3 / isolate v23.1.3 / race Av1-4-5-6-7-8</strain>
    </source>
</reference>
<dbReference type="CDD" id="cd06257">
    <property type="entry name" value="DnaJ"/>
    <property type="match status" value="1"/>
</dbReference>
<dbReference type="SUPFAM" id="SSF46565">
    <property type="entry name" value="Chaperone J-domain"/>
    <property type="match status" value="1"/>
</dbReference>
<dbReference type="InParanoid" id="E4ZP23"/>
<gene>
    <name evidence="3" type="ORF">LEMA_P042930.1</name>
</gene>
<dbReference type="GeneID" id="13287372"/>
<dbReference type="Pfam" id="PF00226">
    <property type="entry name" value="DnaJ"/>
    <property type="match status" value="1"/>
</dbReference>
<organism evidence="4">
    <name type="scientific">Leptosphaeria maculans (strain JN3 / isolate v23.1.3 / race Av1-4-5-6-7-8)</name>
    <name type="common">Blackleg fungus</name>
    <name type="synonym">Phoma lingam</name>
    <dbReference type="NCBI Taxonomy" id="985895"/>
    <lineage>
        <taxon>Eukaryota</taxon>
        <taxon>Fungi</taxon>
        <taxon>Dikarya</taxon>
        <taxon>Ascomycota</taxon>
        <taxon>Pezizomycotina</taxon>
        <taxon>Dothideomycetes</taxon>
        <taxon>Pleosporomycetidae</taxon>
        <taxon>Pleosporales</taxon>
        <taxon>Pleosporineae</taxon>
        <taxon>Leptosphaeriaceae</taxon>
        <taxon>Plenodomus</taxon>
        <taxon>Plenodomus lingam/Leptosphaeria maculans species complex</taxon>
    </lineage>
</organism>
<dbReference type="PROSITE" id="PS50076">
    <property type="entry name" value="DNAJ_2"/>
    <property type="match status" value="1"/>
</dbReference>
<dbReference type="InterPro" id="IPR050817">
    <property type="entry name" value="DjlA_DnaK_co-chaperone"/>
</dbReference>
<dbReference type="PRINTS" id="PR00625">
    <property type="entry name" value="JDOMAIN"/>
</dbReference>
<keyword evidence="4" id="KW-1185">Reference proteome</keyword>
<dbReference type="VEuPathDB" id="FungiDB:LEMA_P042930.1"/>
<feature type="compositionally biased region" description="Polar residues" evidence="1">
    <location>
        <begin position="236"/>
        <end position="246"/>
    </location>
</feature>
<dbReference type="STRING" id="985895.E4ZP23"/>
<dbReference type="PANTHER" id="PTHR24074">
    <property type="entry name" value="CO-CHAPERONE PROTEIN DJLA"/>
    <property type="match status" value="1"/>
</dbReference>
<dbReference type="Proteomes" id="UP000002668">
    <property type="component" value="Genome"/>
</dbReference>
<evidence type="ECO:0000313" key="4">
    <source>
        <dbReference type="Proteomes" id="UP000002668"/>
    </source>
</evidence>
<dbReference type="Gene3D" id="1.10.287.110">
    <property type="entry name" value="DnaJ domain"/>
    <property type="match status" value="1"/>
</dbReference>
<evidence type="ECO:0000256" key="1">
    <source>
        <dbReference type="SAM" id="MobiDB-lite"/>
    </source>
</evidence>
<evidence type="ECO:0000313" key="3">
    <source>
        <dbReference type="EMBL" id="CBX93392.1"/>
    </source>
</evidence>
<dbReference type="EMBL" id="FP929105">
    <property type="protein sequence ID" value="CBX93392.1"/>
    <property type="molecule type" value="Genomic_DNA"/>
</dbReference>
<dbReference type="OrthoDB" id="10250354at2759"/>
<accession>E4ZP23</accession>
<name>E4ZP23_LEPMJ</name>
<evidence type="ECO:0000259" key="2">
    <source>
        <dbReference type="PROSITE" id="PS50076"/>
    </source>
</evidence>
<feature type="region of interest" description="Disordered" evidence="1">
    <location>
        <begin position="103"/>
        <end position="246"/>
    </location>
</feature>
<sequence length="318" mass="37159">MDDETFKILYQECRNQGYTHSEAVTRCKDFEVRYLSQRRDPYDFADMTDSLPRGGRGDEFGVNDHEHHHAAYQTTERRPTQDNFVRGYRATFEYKYTDRVYQDNESTYRPKNKYYDEEPQAPKPPRRQYYTEERRPHRETSYEVHESNVFQSDETRPKRTHGAHDYNTYTATPPPRPTRTHTNSTRYNTTERAPRVPRDTPKDNSYYYPSGRPSPPPRPHPTSYSYSSRAPPSQPPQGTKPQTDLYTTLGIPRSATADEIKKAHRKLCMKWHPDRCTEAKKDVATQMMAEINQANDVLGDEKLRALYDATGCLPGVLD</sequence>
<feature type="compositionally biased region" description="Basic and acidic residues" evidence="1">
    <location>
        <begin position="129"/>
        <end position="146"/>
    </location>
</feature>
<dbReference type="AlphaFoldDB" id="E4ZP23"/>